<accession>A0AA38S6E8</accession>
<evidence type="ECO:0000256" key="1">
    <source>
        <dbReference type="SAM" id="SignalP"/>
    </source>
</evidence>
<protein>
    <submittedName>
        <fullName evidence="2">Uncharacterized protein</fullName>
    </submittedName>
</protein>
<dbReference type="Proteomes" id="UP001174691">
    <property type="component" value="Unassembled WGS sequence"/>
</dbReference>
<dbReference type="Gene3D" id="2.40.160.20">
    <property type="match status" value="1"/>
</dbReference>
<evidence type="ECO:0000313" key="2">
    <source>
        <dbReference type="EMBL" id="KAJ9161748.1"/>
    </source>
</evidence>
<dbReference type="PANTHER" id="PTHR37315:SF1">
    <property type="entry name" value="UPF0311 PROTEIN BLR7842"/>
    <property type="match status" value="1"/>
</dbReference>
<reference evidence="2" key="1">
    <citation type="submission" date="2022-07" db="EMBL/GenBank/DDBJ databases">
        <title>Fungi with potential for degradation of polypropylene.</title>
        <authorList>
            <person name="Gostincar C."/>
        </authorList>
    </citation>
    <scope>NUCLEOTIDE SEQUENCE</scope>
    <source>
        <strain evidence="2">EXF-13287</strain>
    </source>
</reference>
<feature type="chain" id="PRO_5041274391" evidence="1">
    <location>
        <begin position="26"/>
        <end position="171"/>
    </location>
</feature>
<keyword evidence="3" id="KW-1185">Reference proteome</keyword>
<proteinExistence type="predicted"/>
<dbReference type="Pfam" id="PF11578">
    <property type="entry name" value="DUF3237"/>
    <property type="match status" value="2"/>
</dbReference>
<feature type="signal peptide" evidence="1">
    <location>
        <begin position="1"/>
        <end position="25"/>
    </location>
</feature>
<dbReference type="InterPro" id="IPR020915">
    <property type="entry name" value="UPF0311"/>
</dbReference>
<evidence type="ECO:0000313" key="3">
    <source>
        <dbReference type="Proteomes" id="UP001174691"/>
    </source>
</evidence>
<organism evidence="2 3">
    <name type="scientific">Coniochaeta hoffmannii</name>
    <dbReference type="NCBI Taxonomy" id="91930"/>
    <lineage>
        <taxon>Eukaryota</taxon>
        <taxon>Fungi</taxon>
        <taxon>Dikarya</taxon>
        <taxon>Ascomycota</taxon>
        <taxon>Pezizomycotina</taxon>
        <taxon>Sordariomycetes</taxon>
        <taxon>Sordariomycetidae</taxon>
        <taxon>Coniochaetales</taxon>
        <taxon>Coniochaetaceae</taxon>
        <taxon>Coniochaeta</taxon>
    </lineage>
</organism>
<dbReference type="AlphaFoldDB" id="A0AA38S6E8"/>
<dbReference type="PANTHER" id="PTHR37315">
    <property type="entry name" value="UPF0311 PROTEIN BLR7842"/>
    <property type="match status" value="1"/>
</dbReference>
<gene>
    <name evidence="2" type="ORF">NKR19_g1941</name>
</gene>
<dbReference type="EMBL" id="JANBVN010000019">
    <property type="protein sequence ID" value="KAJ9161748.1"/>
    <property type="molecule type" value="Genomic_DNA"/>
</dbReference>
<keyword evidence="1" id="KW-0732">Signal</keyword>
<name>A0AA38S6E8_9PEZI</name>
<comment type="caution">
    <text evidence="2">The sequence shown here is derived from an EMBL/GenBank/DDBJ whole genome shotgun (WGS) entry which is preliminary data.</text>
</comment>
<sequence>MASFRLSSMHVLVALALLLTTLSLASSPPELQAPGLSYLYTVNITGGPVTVIGPGPRGTRLVVPIVGGTFTGPKLNGTVLPLGGDWPLIDANNPNGTVALDVRQTFATDDGAFIQVFETGASQPDVAGHVRLAFETGSEKYYWLNAVVGVGILRIGGDGTISIDAWQLTTR</sequence>